<dbReference type="OrthoDB" id="144368at2759"/>
<comment type="caution">
    <text evidence="1">The sequence shown here is derived from an EMBL/GenBank/DDBJ whole genome shotgun (WGS) entry which is preliminary data.</text>
</comment>
<gene>
    <name evidence="1" type="ORF">PHPALM_515</name>
</gene>
<dbReference type="AlphaFoldDB" id="A0A2P4YUN8"/>
<dbReference type="Proteomes" id="UP000237271">
    <property type="component" value="Unassembled WGS sequence"/>
</dbReference>
<proteinExistence type="predicted"/>
<name>A0A2P4YUN8_9STRA</name>
<evidence type="ECO:0000313" key="1">
    <source>
        <dbReference type="EMBL" id="POM81508.1"/>
    </source>
</evidence>
<sequence>MVGIFGGDALRRLAAATLADQIKPSRRSIANVQGPQAPVAESKLAKPKPLRLKEKENLHFWVREVYVAMDAALISIERPRGAFALSNLGDREKTWAYTREATSPGCFTFICAEAMSRVALQPGHSCANRFELRSSWRNSTIASSFASLSASKISANGMSTSLAVFMDELKVSPARTQWFHVQANTMEVVIQIAQQEEYSHYQIGSCFCLTRQ</sequence>
<keyword evidence="2" id="KW-1185">Reference proteome</keyword>
<accession>A0A2P4YUN8</accession>
<protein>
    <submittedName>
        <fullName evidence="1">Gag protein</fullName>
    </submittedName>
</protein>
<evidence type="ECO:0000313" key="2">
    <source>
        <dbReference type="Proteomes" id="UP000237271"/>
    </source>
</evidence>
<reference evidence="1 2" key="1">
    <citation type="journal article" date="2017" name="Genome Biol. Evol.">
        <title>Phytophthora megakarya and P. palmivora, closely related causal agents of cacao black pod rot, underwent increases in genome sizes and gene numbers by different mechanisms.</title>
        <authorList>
            <person name="Ali S.S."/>
            <person name="Shao J."/>
            <person name="Lary D.J."/>
            <person name="Kronmiller B."/>
            <person name="Shen D."/>
            <person name="Strem M.D."/>
            <person name="Amoako-Attah I."/>
            <person name="Akrofi A.Y."/>
            <person name="Begoude B.A."/>
            <person name="Ten Hoopen G.M."/>
            <person name="Coulibaly K."/>
            <person name="Kebe B.I."/>
            <person name="Melnick R.L."/>
            <person name="Guiltinan M.J."/>
            <person name="Tyler B.M."/>
            <person name="Meinhardt L.W."/>
            <person name="Bailey B.A."/>
        </authorList>
    </citation>
    <scope>NUCLEOTIDE SEQUENCE [LARGE SCALE GENOMIC DNA]</scope>
    <source>
        <strain evidence="2">sbr112.9</strain>
    </source>
</reference>
<dbReference type="EMBL" id="NCKW01000067">
    <property type="protein sequence ID" value="POM81508.1"/>
    <property type="molecule type" value="Genomic_DNA"/>
</dbReference>
<organism evidence="1 2">
    <name type="scientific">Phytophthora palmivora</name>
    <dbReference type="NCBI Taxonomy" id="4796"/>
    <lineage>
        <taxon>Eukaryota</taxon>
        <taxon>Sar</taxon>
        <taxon>Stramenopiles</taxon>
        <taxon>Oomycota</taxon>
        <taxon>Peronosporomycetes</taxon>
        <taxon>Peronosporales</taxon>
        <taxon>Peronosporaceae</taxon>
        <taxon>Phytophthora</taxon>
    </lineage>
</organism>